<comment type="caution">
    <text evidence="3">The sequence shown here is derived from an EMBL/GenBank/DDBJ whole genome shotgun (WGS) entry which is preliminary data.</text>
</comment>
<evidence type="ECO:0000313" key="3">
    <source>
        <dbReference type="EMBL" id="PWA40817.1"/>
    </source>
</evidence>
<organism evidence="3 4">
    <name type="scientific">Artemisia annua</name>
    <name type="common">Sweet wormwood</name>
    <dbReference type="NCBI Taxonomy" id="35608"/>
    <lineage>
        <taxon>Eukaryota</taxon>
        <taxon>Viridiplantae</taxon>
        <taxon>Streptophyta</taxon>
        <taxon>Embryophyta</taxon>
        <taxon>Tracheophyta</taxon>
        <taxon>Spermatophyta</taxon>
        <taxon>Magnoliopsida</taxon>
        <taxon>eudicotyledons</taxon>
        <taxon>Gunneridae</taxon>
        <taxon>Pentapetalae</taxon>
        <taxon>asterids</taxon>
        <taxon>campanulids</taxon>
        <taxon>Asterales</taxon>
        <taxon>Asteraceae</taxon>
        <taxon>Asteroideae</taxon>
        <taxon>Anthemideae</taxon>
        <taxon>Artemisiinae</taxon>
        <taxon>Artemisia</taxon>
    </lineage>
</organism>
<proteinExistence type="inferred from homology"/>
<dbReference type="OrthoDB" id="1935563at2759"/>
<evidence type="ECO:0000313" key="4">
    <source>
        <dbReference type="Proteomes" id="UP000245207"/>
    </source>
</evidence>
<accession>A0A2U1KVQ0</accession>
<dbReference type="Proteomes" id="UP000245207">
    <property type="component" value="Unassembled WGS sequence"/>
</dbReference>
<dbReference type="AlphaFoldDB" id="A0A2U1KVQ0"/>
<reference evidence="3 4" key="1">
    <citation type="journal article" date="2018" name="Mol. Plant">
        <title>The genome of Artemisia annua provides insight into the evolution of Asteraceae family and artemisinin biosynthesis.</title>
        <authorList>
            <person name="Shen Q."/>
            <person name="Zhang L."/>
            <person name="Liao Z."/>
            <person name="Wang S."/>
            <person name="Yan T."/>
            <person name="Shi P."/>
            <person name="Liu M."/>
            <person name="Fu X."/>
            <person name="Pan Q."/>
            <person name="Wang Y."/>
            <person name="Lv Z."/>
            <person name="Lu X."/>
            <person name="Zhang F."/>
            <person name="Jiang W."/>
            <person name="Ma Y."/>
            <person name="Chen M."/>
            <person name="Hao X."/>
            <person name="Li L."/>
            <person name="Tang Y."/>
            <person name="Lv G."/>
            <person name="Zhou Y."/>
            <person name="Sun X."/>
            <person name="Brodelius P.E."/>
            <person name="Rose J.K.C."/>
            <person name="Tang K."/>
        </authorList>
    </citation>
    <scope>NUCLEOTIDE SEQUENCE [LARGE SCALE GENOMIC DNA]</scope>
    <source>
        <strain evidence="4">cv. Huhao1</strain>
        <tissue evidence="3">Leaf</tissue>
    </source>
</reference>
<dbReference type="InterPro" id="IPR002423">
    <property type="entry name" value="Cpn60/GroEL/TCP-1"/>
</dbReference>
<comment type="similarity">
    <text evidence="1">Belongs to the chaperonin (HSP60) family.</text>
</comment>
<gene>
    <name evidence="3" type="ORF">CTI12_AA559480</name>
</gene>
<dbReference type="SUPFAM" id="SSF81665">
    <property type="entry name" value="Calcium ATPase, transmembrane domain M"/>
    <property type="match status" value="1"/>
</dbReference>
<dbReference type="Pfam" id="PF00118">
    <property type="entry name" value="Cpn60_TCP1"/>
    <property type="match status" value="1"/>
</dbReference>
<dbReference type="EMBL" id="PKPP01013527">
    <property type="protein sequence ID" value="PWA40817.1"/>
    <property type="molecule type" value="Genomic_DNA"/>
</dbReference>
<evidence type="ECO:0000256" key="2">
    <source>
        <dbReference type="ARBA" id="ARBA00023186"/>
    </source>
</evidence>
<dbReference type="InterPro" id="IPR023298">
    <property type="entry name" value="ATPase_P-typ_TM_dom_sf"/>
</dbReference>
<dbReference type="Gene3D" id="1.10.560.10">
    <property type="entry name" value="GroEL-like equatorial domain"/>
    <property type="match status" value="1"/>
</dbReference>
<keyword evidence="2" id="KW-0143">Chaperone</keyword>
<dbReference type="STRING" id="35608.A0A2U1KVQ0"/>
<dbReference type="GO" id="GO:0005524">
    <property type="term" value="F:ATP binding"/>
    <property type="evidence" value="ECO:0007669"/>
    <property type="project" value="InterPro"/>
</dbReference>
<protein>
    <submittedName>
        <fullName evidence="3">TCP-1/cpn60 chaperonin family protein</fullName>
    </submittedName>
</protein>
<evidence type="ECO:0000256" key="1">
    <source>
        <dbReference type="ARBA" id="ARBA00006607"/>
    </source>
</evidence>
<dbReference type="GO" id="GO:0042026">
    <property type="term" value="P:protein refolding"/>
    <property type="evidence" value="ECO:0007669"/>
    <property type="project" value="InterPro"/>
</dbReference>
<dbReference type="InterPro" id="IPR001844">
    <property type="entry name" value="Cpn60/GroEL"/>
</dbReference>
<dbReference type="GO" id="GO:0140662">
    <property type="term" value="F:ATP-dependent protein folding chaperone"/>
    <property type="evidence" value="ECO:0007669"/>
    <property type="project" value="InterPro"/>
</dbReference>
<sequence>MRRVDLLEEERKDAAPSKEFDRILTKSTLGRERLLWVNLVNAGPPATAIGFNLANADIIRKPPGNCPWWWGYFFIHLLEEIPSIKKSLENPNKESGASIIASALQAPAKLIAANAGIDGEVVVEKIKSLDWEYGYNSMTDTYEDLMVAGVIDPCRVSRCAL</sequence>
<dbReference type="SUPFAM" id="SSF48592">
    <property type="entry name" value="GroEL equatorial domain-like"/>
    <property type="match status" value="1"/>
</dbReference>
<dbReference type="InterPro" id="IPR027413">
    <property type="entry name" value="GROEL-like_equatorial_sf"/>
</dbReference>
<dbReference type="PANTHER" id="PTHR45633">
    <property type="entry name" value="60 KDA HEAT SHOCK PROTEIN, MITOCHONDRIAL"/>
    <property type="match status" value="1"/>
</dbReference>
<keyword evidence="4" id="KW-1185">Reference proteome</keyword>
<name>A0A2U1KVQ0_ARTAN</name>